<feature type="binding site" evidence="7">
    <location>
        <position position="18"/>
    </location>
    <ligand>
        <name>ATP</name>
        <dbReference type="ChEBI" id="CHEBI:30616"/>
    </ligand>
</feature>
<keyword evidence="4 7" id="KW-0547">Nucleotide-binding</keyword>
<evidence type="ECO:0000256" key="4">
    <source>
        <dbReference type="ARBA" id="ARBA00022741"/>
    </source>
</evidence>
<keyword evidence="10" id="KW-0645">Protease</keyword>
<dbReference type="Gene3D" id="3.40.50.300">
    <property type="entry name" value="P-loop containing nucleotide triphosphate hydrolases"/>
    <property type="match status" value="2"/>
</dbReference>
<dbReference type="SMART" id="SM00382">
    <property type="entry name" value="AAA"/>
    <property type="match status" value="1"/>
</dbReference>
<sequence>MSQMTPREIVHELDRHIVGQQEAKRAVAIALRNRWRRMQVSEELRPEITPKNILMIGPTGVGKTEIARRLAKLANAPFIKVEATKFTEVGYVGRDVESIVRDLVEMAVKQEREQAMAGVKQRAMDAAEERILDALLPPARSAEPSDKDSSTRQLFRKKLREGQLDDKEVELDLVAAPMGVEIMAPPGMEEMTNQLQGMFSNMSQGKTHKRKLPVKQALKQLTDEEAAKLVNDEEIKSRAIRAAEQNGIVFIDEIDKVAKRQESGGADVSREGVQRDLLPLIEGSTVNTKYGMMKTDHILFIASGAFHLSKPSDLIPELQGRLPIRVELSSLSSADFERILTEPSASLTEQQRALLATEGLELQFTEDGIRRIAEVAFEVNERTENIGARRLHTVLERLLEEISFDAGDGNTSLNVDAAYVDSHLGELSQNEDLSRFIL</sequence>
<keyword evidence="6 7" id="KW-0143">Chaperone</keyword>
<evidence type="ECO:0000259" key="8">
    <source>
        <dbReference type="SMART" id="SM00382"/>
    </source>
</evidence>
<comment type="similarity">
    <text evidence="2 7">Belongs to the ClpX chaperone family. HslU subfamily.</text>
</comment>
<feature type="domain" description="AAA+ ATPase" evidence="8">
    <location>
        <begin position="49"/>
        <end position="328"/>
    </location>
</feature>
<feature type="domain" description="Clp ATPase C-terminal" evidence="9">
    <location>
        <begin position="331"/>
        <end position="429"/>
    </location>
</feature>
<dbReference type="PANTHER" id="PTHR48102:SF3">
    <property type="entry name" value="ATP-DEPENDENT PROTEASE ATPASE SUBUNIT HSLU"/>
    <property type="match status" value="1"/>
</dbReference>
<evidence type="ECO:0000256" key="7">
    <source>
        <dbReference type="HAMAP-Rule" id="MF_00249"/>
    </source>
</evidence>
<dbReference type="PANTHER" id="PTHR48102">
    <property type="entry name" value="ATP-DEPENDENT CLP PROTEASE ATP-BINDING SUBUNIT CLPX-LIKE, MITOCHONDRIAL-RELATED"/>
    <property type="match status" value="1"/>
</dbReference>
<protein>
    <recommendedName>
        <fullName evidence="7">ATP-dependent protease ATPase subunit HslU</fullName>
    </recommendedName>
    <alternativeName>
        <fullName evidence="7">Unfoldase HslU</fullName>
    </alternativeName>
</protein>
<evidence type="ECO:0000256" key="3">
    <source>
        <dbReference type="ARBA" id="ARBA00022490"/>
    </source>
</evidence>
<evidence type="ECO:0000313" key="11">
    <source>
        <dbReference type="Proteomes" id="UP001139028"/>
    </source>
</evidence>
<dbReference type="GO" id="GO:0009376">
    <property type="term" value="C:HslUV protease complex"/>
    <property type="evidence" value="ECO:0007669"/>
    <property type="project" value="UniProtKB-UniRule"/>
</dbReference>
<comment type="function">
    <text evidence="7">ATPase subunit of a proteasome-like degradation complex; this subunit has chaperone activity. The binding of ATP and its subsequent hydrolysis by HslU are essential for unfolding of protein substrates subsequently hydrolyzed by HslV. HslU recognizes the N-terminal part of its protein substrates and unfolds these before they are guided to HslV for hydrolysis.</text>
</comment>
<proteinExistence type="inferred from homology"/>
<evidence type="ECO:0000256" key="5">
    <source>
        <dbReference type="ARBA" id="ARBA00022840"/>
    </source>
</evidence>
<feature type="binding site" evidence="7">
    <location>
        <position position="252"/>
    </location>
    <ligand>
        <name>ATP</name>
        <dbReference type="ChEBI" id="CHEBI:30616"/>
    </ligand>
</feature>
<feature type="binding site" evidence="7">
    <location>
        <begin position="60"/>
        <end position="65"/>
    </location>
    <ligand>
        <name>ATP</name>
        <dbReference type="ChEBI" id="CHEBI:30616"/>
    </ligand>
</feature>
<dbReference type="FunFam" id="3.40.50.300:FF:000213">
    <property type="entry name" value="ATP-dependent protease ATPase subunit HslU"/>
    <property type="match status" value="1"/>
</dbReference>
<evidence type="ECO:0000259" key="9">
    <source>
        <dbReference type="SMART" id="SM01086"/>
    </source>
</evidence>
<comment type="subcellular location">
    <subcellularLocation>
        <location evidence="1 7">Cytoplasm</location>
    </subcellularLocation>
</comment>
<dbReference type="GO" id="GO:0043335">
    <property type="term" value="P:protein unfolding"/>
    <property type="evidence" value="ECO:0007669"/>
    <property type="project" value="UniProtKB-UniRule"/>
</dbReference>
<keyword evidence="3 7" id="KW-0963">Cytoplasm</keyword>
<dbReference type="RefSeq" id="WP_252464057.1">
    <property type="nucleotide sequence ID" value="NZ_JALBWM010000002.1"/>
</dbReference>
<dbReference type="InterPro" id="IPR003593">
    <property type="entry name" value="AAA+_ATPase"/>
</dbReference>
<dbReference type="InterPro" id="IPR050052">
    <property type="entry name" value="ATP-dep_Clp_protease_ClpX"/>
</dbReference>
<dbReference type="InterPro" id="IPR004491">
    <property type="entry name" value="HslU"/>
</dbReference>
<dbReference type="InterPro" id="IPR019489">
    <property type="entry name" value="Clp_ATPase_C"/>
</dbReference>
<dbReference type="Gene3D" id="1.10.8.60">
    <property type="match status" value="1"/>
</dbReference>
<keyword evidence="5 7" id="KW-0067">ATP-binding</keyword>
<accession>A0A9X2EJL6</accession>
<dbReference type="SUPFAM" id="SSF52540">
    <property type="entry name" value="P-loop containing nucleoside triphosphate hydrolases"/>
    <property type="match status" value="1"/>
</dbReference>
<dbReference type="FunFam" id="3.40.50.300:FF:000220">
    <property type="entry name" value="ATP-dependent protease ATPase subunit HslU"/>
    <property type="match status" value="1"/>
</dbReference>
<evidence type="ECO:0000256" key="6">
    <source>
        <dbReference type="ARBA" id="ARBA00023186"/>
    </source>
</evidence>
<dbReference type="GO" id="GO:0036402">
    <property type="term" value="F:proteasome-activating activity"/>
    <property type="evidence" value="ECO:0007669"/>
    <property type="project" value="UniProtKB-UniRule"/>
</dbReference>
<dbReference type="Pfam" id="PF07724">
    <property type="entry name" value="AAA_2"/>
    <property type="match status" value="1"/>
</dbReference>
<comment type="subunit">
    <text evidence="7">A double ring-shaped homohexamer of HslV is capped on each side by a ring-shaped HslU homohexamer. The assembly of the HslU/HslV complex is dependent on binding of ATP.</text>
</comment>
<dbReference type="GO" id="GO:0016887">
    <property type="term" value="F:ATP hydrolysis activity"/>
    <property type="evidence" value="ECO:0007669"/>
    <property type="project" value="InterPro"/>
</dbReference>
<keyword evidence="10" id="KW-0378">Hydrolase</keyword>
<evidence type="ECO:0000313" key="10">
    <source>
        <dbReference type="EMBL" id="MCO1332891.1"/>
    </source>
</evidence>
<dbReference type="Pfam" id="PF00004">
    <property type="entry name" value="AAA"/>
    <property type="match status" value="1"/>
</dbReference>
<dbReference type="InterPro" id="IPR003959">
    <property type="entry name" value="ATPase_AAA_core"/>
</dbReference>
<dbReference type="NCBIfam" id="TIGR00390">
    <property type="entry name" value="hslU"/>
    <property type="match status" value="1"/>
</dbReference>
<feature type="binding site" evidence="7">
    <location>
        <position position="389"/>
    </location>
    <ligand>
        <name>ATP</name>
        <dbReference type="ChEBI" id="CHEBI:30616"/>
    </ligand>
</feature>
<dbReference type="AlphaFoldDB" id="A0A9X2EJL6"/>
<dbReference type="GO" id="GO:0005524">
    <property type="term" value="F:ATP binding"/>
    <property type="evidence" value="ECO:0007669"/>
    <property type="project" value="UniProtKB-UniRule"/>
</dbReference>
<gene>
    <name evidence="7 10" type="primary">hslU</name>
    <name evidence="10" type="ORF">MO867_00935</name>
</gene>
<dbReference type="InterPro" id="IPR027417">
    <property type="entry name" value="P-loop_NTPase"/>
</dbReference>
<name>A0A9X2EJL6_9GAMM</name>
<dbReference type="CDD" id="cd19498">
    <property type="entry name" value="RecA-like_HslU"/>
    <property type="match status" value="1"/>
</dbReference>
<dbReference type="HAMAP" id="MF_00249">
    <property type="entry name" value="HslU"/>
    <property type="match status" value="1"/>
</dbReference>
<evidence type="ECO:0000256" key="1">
    <source>
        <dbReference type="ARBA" id="ARBA00004496"/>
    </source>
</evidence>
<dbReference type="NCBIfam" id="NF003544">
    <property type="entry name" value="PRK05201.1"/>
    <property type="match status" value="1"/>
</dbReference>
<dbReference type="Proteomes" id="UP001139028">
    <property type="component" value="Unassembled WGS sequence"/>
</dbReference>
<dbReference type="EMBL" id="JALBWM010000002">
    <property type="protein sequence ID" value="MCO1332891.1"/>
    <property type="molecule type" value="Genomic_DNA"/>
</dbReference>
<keyword evidence="11" id="KW-1185">Reference proteome</keyword>
<comment type="caution">
    <text evidence="10">The sequence shown here is derived from an EMBL/GenBank/DDBJ whole genome shotgun (WGS) entry which is preliminary data.</text>
</comment>
<feature type="binding site" evidence="7">
    <location>
        <position position="317"/>
    </location>
    <ligand>
        <name>ATP</name>
        <dbReference type="ChEBI" id="CHEBI:30616"/>
    </ligand>
</feature>
<reference evidence="10" key="1">
    <citation type="journal article" date="2022" name="Arch. Microbiol.">
        <title>Microbulbifer okhotskensis sp. nov., isolated from a deep bottom sediment of the Okhotsk Sea.</title>
        <authorList>
            <person name="Romanenko L."/>
            <person name="Kurilenko V."/>
            <person name="Otstavnykh N."/>
            <person name="Velansky P."/>
            <person name="Isaeva M."/>
            <person name="Mikhailov V."/>
        </authorList>
    </citation>
    <scope>NUCLEOTIDE SEQUENCE</scope>
    <source>
        <strain evidence="10">OS29</strain>
    </source>
</reference>
<dbReference type="SMART" id="SM01086">
    <property type="entry name" value="ClpB_D2-small"/>
    <property type="match status" value="1"/>
</dbReference>
<evidence type="ECO:0000256" key="2">
    <source>
        <dbReference type="ARBA" id="ARBA00009771"/>
    </source>
</evidence>
<dbReference type="GO" id="GO:0008233">
    <property type="term" value="F:peptidase activity"/>
    <property type="evidence" value="ECO:0007669"/>
    <property type="project" value="UniProtKB-KW"/>
</dbReference>
<organism evidence="10 11">
    <name type="scientific">Microbulbifer okhotskensis</name>
    <dbReference type="NCBI Taxonomy" id="2926617"/>
    <lineage>
        <taxon>Bacteria</taxon>
        <taxon>Pseudomonadati</taxon>
        <taxon>Pseudomonadota</taxon>
        <taxon>Gammaproteobacteria</taxon>
        <taxon>Cellvibrionales</taxon>
        <taxon>Microbulbiferaceae</taxon>
        <taxon>Microbulbifer</taxon>
    </lineage>
</organism>